<evidence type="ECO:0000313" key="3">
    <source>
        <dbReference type="EMBL" id="KAG2616786.1"/>
    </source>
</evidence>
<dbReference type="PANTHER" id="PTHR46610:SF20">
    <property type="entry name" value="OS05G0181300 PROTEIN"/>
    <property type="match status" value="1"/>
</dbReference>
<dbReference type="AlphaFoldDB" id="A0A8T0U6W2"/>
<evidence type="ECO:0000256" key="1">
    <source>
        <dbReference type="SAM" id="MobiDB-lite"/>
    </source>
</evidence>
<evidence type="ECO:0000256" key="2">
    <source>
        <dbReference type="SAM" id="Phobius"/>
    </source>
</evidence>
<accession>A0A8T0U6W2</accession>
<organism evidence="3 4">
    <name type="scientific">Panicum virgatum</name>
    <name type="common">Blackwell switchgrass</name>
    <dbReference type="NCBI Taxonomy" id="38727"/>
    <lineage>
        <taxon>Eukaryota</taxon>
        <taxon>Viridiplantae</taxon>
        <taxon>Streptophyta</taxon>
        <taxon>Embryophyta</taxon>
        <taxon>Tracheophyta</taxon>
        <taxon>Spermatophyta</taxon>
        <taxon>Magnoliopsida</taxon>
        <taxon>Liliopsida</taxon>
        <taxon>Poales</taxon>
        <taxon>Poaceae</taxon>
        <taxon>PACMAD clade</taxon>
        <taxon>Panicoideae</taxon>
        <taxon>Panicodae</taxon>
        <taxon>Paniceae</taxon>
        <taxon>Panicinae</taxon>
        <taxon>Panicum</taxon>
        <taxon>Panicum sect. Hiantes</taxon>
    </lineage>
</organism>
<protein>
    <submittedName>
        <fullName evidence="3">Uncharacterized protein</fullName>
    </submittedName>
</protein>
<dbReference type="Proteomes" id="UP000823388">
    <property type="component" value="Chromosome 3N"/>
</dbReference>
<comment type="caution">
    <text evidence="3">The sequence shown here is derived from an EMBL/GenBank/DDBJ whole genome shotgun (WGS) entry which is preliminary data.</text>
</comment>
<keyword evidence="2" id="KW-0472">Membrane</keyword>
<feature type="region of interest" description="Disordered" evidence="1">
    <location>
        <begin position="1"/>
        <end position="32"/>
    </location>
</feature>
<dbReference type="Pfam" id="PF20100">
    <property type="entry name" value="DUF6490"/>
    <property type="match status" value="1"/>
</dbReference>
<keyword evidence="4" id="KW-1185">Reference proteome</keyword>
<proteinExistence type="predicted"/>
<gene>
    <name evidence="3" type="ORF">PVAP13_3NG176747</name>
</gene>
<dbReference type="PANTHER" id="PTHR46610">
    <property type="entry name" value="OS05G0181300 PROTEIN"/>
    <property type="match status" value="1"/>
</dbReference>
<feature type="transmembrane region" description="Helical" evidence="2">
    <location>
        <begin position="72"/>
        <end position="89"/>
    </location>
</feature>
<keyword evidence="2" id="KW-1133">Transmembrane helix</keyword>
<keyword evidence="2" id="KW-0812">Transmembrane</keyword>
<dbReference type="OrthoDB" id="687800at2759"/>
<dbReference type="InterPro" id="IPR045501">
    <property type="entry name" value="DUF6490"/>
</dbReference>
<feature type="transmembrane region" description="Helical" evidence="2">
    <location>
        <begin position="133"/>
        <end position="155"/>
    </location>
</feature>
<name>A0A8T0U6W2_PANVG</name>
<sequence>MDKASIAAAPPAAAATAAADPRAQPPEQEADDQAAARLQRACAACLRAAALLLVGYSFAVTAWRSRHEPRDLAFVTGSCALLAALLACLRRAESLTPASPAGERRLLQASVWALSTALSCAFAYRVAAVMPPVLAALVWCMTASVVLTGFFMLVLCKDQQQYQAMDNVDRDAAGEGKQLDKISTADELV</sequence>
<evidence type="ECO:0000313" key="4">
    <source>
        <dbReference type="Proteomes" id="UP000823388"/>
    </source>
</evidence>
<reference evidence="3" key="1">
    <citation type="submission" date="2020-05" db="EMBL/GenBank/DDBJ databases">
        <title>WGS assembly of Panicum virgatum.</title>
        <authorList>
            <person name="Lovell J.T."/>
            <person name="Jenkins J."/>
            <person name="Shu S."/>
            <person name="Juenger T.E."/>
            <person name="Schmutz J."/>
        </authorList>
    </citation>
    <scope>NUCLEOTIDE SEQUENCE</scope>
    <source>
        <strain evidence="3">AP13</strain>
    </source>
</reference>
<feature type="transmembrane region" description="Helical" evidence="2">
    <location>
        <begin position="109"/>
        <end position="127"/>
    </location>
</feature>
<feature type="transmembrane region" description="Helical" evidence="2">
    <location>
        <begin position="41"/>
        <end position="60"/>
    </location>
</feature>
<dbReference type="EMBL" id="CM029042">
    <property type="protein sequence ID" value="KAG2616786.1"/>
    <property type="molecule type" value="Genomic_DNA"/>
</dbReference>